<dbReference type="Gene3D" id="2.120.10.30">
    <property type="entry name" value="TolB, C-terminal domain"/>
    <property type="match status" value="1"/>
</dbReference>
<organism evidence="2 3">
    <name type="scientific">Natranaeroarchaeum sulfidigenes</name>
    <dbReference type="NCBI Taxonomy" id="2784880"/>
    <lineage>
        <taxon>Archaea</taxon>
        <taxon>Methanobacteriati</taxon>
        <taxon>Methanobacteriota</taxon>
        <taxon>Stenosarchaea group</taxon>
        <taxon>Halobacteria</taxon>
        <taxon>Halobacteriales</taxon>
        <taxon>Natronoarchaeaceae</taxon>
        <taxon>Natranaeroarchaeum</taxon>
    </lineage>
</organism>
<feature type="domain" description="Glucose/Sorbosone dehydrogenase" evidence="1">
    <location>
        <begin position="61"/>
        <end position="399"/>
    </location>
</feature>
<dbReference type="RefSeq" id="WP_238479213.1">
    <property type="nucleotide sequence ID" value="NZ_CP064786.1"/>
</dbReference>
<dbReference type="InterPro" id="IPR011042">
    <property type="entry name" value="6-blade_b-propeller_TolB-like"/>
</dbReference>
<dbReference type="InterPro" id="IPR011041">
    <property type="entry name" value="Quinoprot_gluc/sorb_DH_b-prop"/>
</dbReference>
<sequence>MSDDISCRNDPIPDRYGSIDRRTLLQACGAGGVVGLAGCYGPAESPAIEGASVETVVDGLVHPWGMEFLPGDRAVVTERDGALMLVDIEAESADPIDGAPEVSTAGQGGLLDIALHPDYPDSNWLYLTYAGSDENGDTATMVGRGRLDPDAVALAEFERLHAAEPFLDRSNHYGSRVVFGEDGAVYVTTGDRQFKDFGPEHVSQDTTNELGATLRLDPDGSIPEDNPFVDDPDVRDAIFSYGHRNAQGMTIHPDTGDIWQSEHGEEDGDELNIVEGGENYGWPIASYGCEYGSDEPVGDRPDERDDVVEPVYYWECGSGGFPPAGMTFYDGEAFPDWQGDLFVGNLAGQYLGRFTVDGRDVRERDPLLADHGWRIRDVDVHPETGYLYVLVDDGDAPVVRLVPD</sequence>
<evidence type="ECO:0000313" key="2">
    <source>
        <dbReference type="EMBL" id="QSG02103.1"/>
    </source>
</evidence>
<dbReference type="PROSITE" id="PS51318">
    <property type="entry name" value="TAT"/>
    <property type="match status" value="1"/>
</dbReference>
<keyword evidence="3" id="KW-1185">Reference proteome</keyword>
<dbReference type="EMBL" id="CP064786">
    <property type="protein sequence ID" value="QSG02103.1"/>
    <property type="molecule type" value="Genomic_DNA"/>
</dbReference>
<gene>
    <name evidence="2" type="ORF">AArcS_0880</name>
</gene>
<reference evidence="2" key="1">
    <citation type="submission" date="2020-11" db="EMBL/GenBank/DDBJ databases">
        <title>Carbohydrate-dependent, anaerobic sulfur respiration: A novel catabolism in halophilic archaea.</title>
        <authorList>
            <person name="Sorokin D.Y."/>
            <person name="Messina E."/>
            <person name="Smedile F."/>
            <person name="La Cono V."/>
            <person name="Hallsworth J.E."/>
            <person name="Yakimov M.M."/>
        </authorList>
    </citation>
    <scope>NUCLEOTIDE SEQUENCE</scope>
    <source>
        <strain evidence="2">AArc-S</strain>
    </source>
</reference>
<dbReference type="Pfam" id="PF07995">
    <property type="entry name" value="GSDH"/>
    <property type="match status" value="1"/>
</dbReference>
<dbReference type="AlphaFoldDB" id="A0A897MSW4"/>
<dbReference type="GeneID" id="70684266"/>
<evidence type="ECO:0000259" key="1">
    <source>
        <dbReference type="Pfam" id="PF07995"/>
    </source>
</evidence>
<evidence type="ECO:0000313" key="3">
    <source>
        <dbReference type="Proteomes" id="UP000663586"/>
    </source>
</evidence>
<dbReference type="InterPro" id="IPR006311">
    <property type="entry name" value="TAT_signal"/>
</dbReference>
<dbReference type="Proteomes" id="UP000663586">
    <property type="component" value="Chromosome"/>
</dbReference>
<dbReference type="PANTHER" id="PTHR19328:SF75">
    <property type="entry name" value="ALDOSE SUGAR DEHYDROGENASE YLII"/>
    <property type="match status" value="1"/>
</dbReference>
<name>A0A897MSW4_9EURY</name>
<dbReference type="KEGG" id="hara:AArcS_0880"/>
<dbReference type="InterPro" id="IPR012938">
    <property type="entry name" value="Glc/Sorbosone_DH"/>
</dbReference>
<dbReference type="SUPFAM" id="SSF50952">
    <property type="entry name" value="Soluble quinoprotein glucose dehydrogenase"/>
    <property type="match status" value="1"/>
</dbReference>
<accession>A0A897MSW4</accession>
<dbReference type="PANTHER" id="PTHR19328">
    <property type="entry name" value="HEDGEHOG-INTERACTING PROTEIN"/>
    <property type="match status" value="1"/>
</dbReference>
<protein>
    <submittedName>
        <fullName evidence="2">Glucose/sorbosone dehydrogenase</fullName>
    </submittedName>
</protein>
<proteinExistence type="predicted"/>